<evidence type="ECO:0000313" key="5">
    <source>
        <dbReference type="EMBL" id="EWT06966.1"/>
    </source>
</evidence>
<comment type="caution">
    <text evidence="5">The sequence shown here is derived from an EMBL/GenBank/DDBJ whole genome shotgun (WGS) entry which is preliminary data.</text>
</comment>
<dbReference type="PANTHER" id="PTHR30244">
    <property type="entry name" value="TRANSAMINASE"/>
    <property type="match status" value="1"/>
</dbReference>
<name>W9GL24_9MICO</name>
<dbReference type="Pfam" id="PF01041">
    <property type="entry name" value="DegT_DnrJ_EryC1"/>
    <property type="match status" value="1"/>
</dbReference>
<dbReference type="GO" id="GO:0030170">
    <property type="term" value="F:pyridoxal phosphate binding"/>
    <property type="evidence" value="ECO:0007669"/>
    <property type="project" value="TreeGrafter"/>
</dbReference>
<dbReference type="PATRIC" id="fig|584657.3.peg.1074"/>
<keyword evidence="6" id="KW-1185">Reference proteome</keyword>
<sequence>MRRIHLSRAEIGEVEERYVLDALRSGWIAPLGPHVDAFEAEIAGRCGVAGALALSSGTAALHLALLDAGAGPGTVVPVSTLTFAASVNAVAYTGAQPVLIDAQESDGNLDVDLVLEAVDTLRGEGAVVPVVVAVDLFGRCADYSRLEPGLAERGVKLVEDAAEALGASHGGRPAGGFGRSAALSFNGNKILTTSGGGMLLSNDEALLARGRYLATQARQPVPWYEHTEVGFNYRMSNILAALGRGQLERLDDMIARRREIRDLYDKHLTGVSGIRVLGRGGTDRDEDDNCWLTTIVVEGPDRDPTEHQTVADSIVGALNTAEIEARHVWKPMHLQPVHRHHRAFLTGASERLFERGVTLPSGVGLTDADVLRVIDAVTAHLEGVR</sequence>
<evidence type="ECO:0000256" key="4">
    <source>
        <dbReference type="RuleBase" id="RU004508"/>
    </source>
</evidence>
<evidence type="ECO:0000256" key="2">
    <source>
        <dbReference type="PIRSR" id="PIRSR000390-1"/>
    </source>
</evidence>
<keyword evidence="3 4" id="KW-0663">Pyridoxal phosphate</keyword>
<dbReference type="InterPro" id="IPR015424">
    <property type="entry name" value="PyrdxlP-dep_Trfase"/>
</dbReference>
<dbReference type="InterPro" id="IPR015421">
    <property type="entry name" value="PyrdxlP-dep_Trfase_major"/>
</dbReference>
<comment type="similarity">
    <text evidence="4">Belongs to the DegT/DnrJ/EryC1 family.</text>
</comment>
<dbReference type="InterPro" id="IPR015422">
    <property type="entry name" value="PyrdxlP-dep_Trfase_small"/>
</dbReference>
<accession>W9GL24</accession>
<dbReference type="PIRSF" id="PIRSF000390">
    <property type="entry name" value="PLP_StrS"/>
    <property type="match status" value="1"/>
</dbReference>
<feature type="active site" description="Proton acceptor" evidence="2">
    <location>
        <position position="189"/>
    </location>
</feature>
<dbReference type="PANTHER" id="PTHR30244:SF34">
    <property type="entry name" value="DTDP-4-AMINO-4,6-DIDEOXYGALACTOSE TRANSAMINASE"/>
    <property type="match status" value="1"/>
</dbReference>
<dbReference type="InterPro" id="IPR000653">
    <property type="entry name" value="DegT/StrS_aminotransferase"/>
</dbReference>
<protein>
    <submittedName>
        <fullName evidence="5">Pyridoxal-5'-phosphate-dependent protein</fullName>
    </submittedName>
</protein>
<comment type="cofactor">
    <cofactor evidence="1">
        <name>pyridoxal 5'-phosphate</name>
        <dbReference type="ChEBI" id="CHEBI:597326"/>
    </cofactor>
</comment>
<dbReference type="CDD" id="cd00616">
    <property type="entry name" value="AHBA_syn"/>
    <property type="match status" value="1"/>
</dbReference>
<evidence type="ECO:0000313" key="6">
    <source>
        <dbReference type="Proteomes" id="UP000019494"/>
    </source>
</evidence>
<dbReference type="Proteomes" id="UP000019494">
    <property type="component" value="Unassembled WGS sequence"/>
</dbReference>
<dbReference type="SUPFAM" id="SSF53383">
    <property type="entry name" value="PLP-dependent transferases"/>
    <property type="match status" value="1"/>
</dbReference>
<dbReference type="Gene3D" id="3.40.640.10">
    <property type="entry name" value="Type I PLP-dependent aspartate aminotransferase-like (Major domain)"/>
    <property type="match status" value="1"/>
</dbReference>
<evidence type="ECO:0000256" key="1">
    <source>
        <dbReference type="ARBA" id="ARBA00001933"/>
    </source>
</evidence>
<reference evidence="6" key="1">
    <citation type="submission" date="2013-08" db="EMBL/GenBank/DDBJ databases">
        <title>Intrasporangium oryzae NRRL B-24470.</title>
        <authorList>
            <person name="Liu H."/>
            <person name="Wang G."/>
        </authorList>
    </citation>
    <scope>NUCLEOTIDE SEQUENCE [LARGE SCALE GENOMIC DNA]</scope>
    <source>
        <strain evidence="6">Q5-1</strain>
    </source>
</reference>
<evidence type="ECO:0000256" key="3">
    <source>
        <dbReference type="PIRSR" id="PIRSR000390-2"/>
    </source>
</evidence>
<organism evidence="5 6">
    <name type="scientific">Intrasporangium chromatireducens Q5-1</name>
    <dbReference type="NCBI Taxonomy" id="584657"/>
    <lineage>
        <taxon>Bacteria</taxon>
        <taxon>Bacillati</taxon>
        <taxon>Actinomycetota</taxon>
        <taxon>Actinomycetes</taxon>
        <taxon>Micrococcales</taxon>
        <taxon>Intrasporangiaceae</taxon>
        <taxon>Intrasporangium</taxon>
    </lineage>
</organism>
<feature type="modified residue" description="N6-(pyridoxal phosphate)lysine" evidence="3">
    <location>
        <position position="189"/>
    </location>
</feature>
<dbReference type="OrthoDB" id="9804264at2"/>
<dbReference type="EMBL" id="AWQS01000026">
    <property type="protein sequence ID" value="EWT06966.1"/>
    <property type="molecule type" value="Genomic_DNA"/>
</dbReference>
<dbReference type="GO" id="GO:0008483">
    <property type="term" value="F:transaminase activity"/>
    <property type="evidence" value="ECO:0007669"/>
    <property type="project" value="TreeGrafter"/>
</dbReference>
<dbReference type="Gene3D" id="3.90.1150.10">
    <property type="entry name" value="Aspartate Aminotransferase, domain 1"/>
    <property type="match status" value="1"/>
</dbReference>
<dbReference type="GO" id="GO:0000271">
    <property type="term" value="P:polysaccharide biosynthetic process"/>
    <property type="evidence" value="ECO:0007669"/>
    <property type="project" value="TreeGrafter"/>
</dbReference>
<dbReference type="AlphaFoldDB" id="W9GL24"/>
<gene>
    <name evidence="5" type="ORF">N864_07075</name>
</gene>
<proteinExistence type="inferred from homology"/>